<keyword evidence="2" id="KW-0808">Transferase</keyword>
<evidence type="ECO:0000313" key="11">
    <source>
        <dbReference type="EMBL" id="PNH05299.1"/>
    </source>
</evidence>
<evidence type="ECO:0000256" key="8">
    <source>
        <dbReference type="PIRSR" id="PIRSR630616-3"/>
    </source>
</evidence>
<feature type="compositionally biased region" description="Gly residues" evidence="9">
    <location>
        <begin position="531"/>
        <end position="545"/>
    </location>
</feature>
<evidence type="ECO:0000256" key="2">
    <source>
        <dbReference type="ARBA" id="ARBA00022679"/>
    </source>
</evidence>
<sequence>GQDESSVAAIATAGPGAPGPAGIDGEALKLASANRGVRVGPALRQSSVDILSAFSQASTTALAPTRRTASVKACLRIEHYSFIKDVGTNNYYEAITPTNGSVSGGGSGAPHHRVSQGVPPPAVVPTPDGAGGDLDSEAGKDVLLCVSSALPSGMRRPKWSSEDYVVLDQIHQGHSSTVFKAQCQASEIIVAVKVYKLSQLPELQRLHLFREIKLHAMLNHENIIGFYAAFMEGENVFIIEEFADGGDLLGLLFKYGGKIPETAFLKLVAVPLLSAVHHMHKNGILHRDIKPENVLFSVDRQPKLADLGLAIDTREERPNSNAGTLDYMAPEVLSCPLKRTPEENKDDPSAPGYGPEADAWALGAVTYEMLVGQPPFKGFTEEDTTNFILTGELRLPKLLSEPAKDFINRALARNRVHRLRLVDMLEHPWIKSAESVLTAPEPLEVEEPDFLSYLSTNPNALVPNFGPLPELNEEGDSEGEVDDDDEILTASRSNLDSSHHRTGGSLFEYGQPAGNSRHGTFAGSGPSRLGHMGGSVHGSTHGGGLSSNTGRPPSQPGSGQGGAWRNGSLAASMPSGGGGSFNSGRRTSR</sequence>
<feature type="domain" description="Protein kinase" evidence="10">
    <location>
        <begin position="164"/>
        <end position="430"/>
    </location>
</feature>
<feature type="binding site" evidence="7">
    <location>
        <begin position="292"/>
        <end position="293"/>
    </location>
    <ligand>
        <name>ATP</name>
        <dbReference type="ChEBI" id="CHEBI:30616"/>
    </ligand>
</feature>
<dbReference type="InterPro" id="IPR030616">
    <property type="entry name" value="Aur-like"/>
</dbReference>
<feature type="binding site" evidence="7">
    <location>
        <position position="193"/>
    </location>
    <ligand>
        <name>ATP</name>
        <dbReference type="ChEBI" id="CHEBI:30616"/>
    </ligand>
</feature>
<dbReference type="InterPro" id="IPR000719">
    <property type="entry name" value="Prot_kinase_dom"/>
</dbReference>
<keyword evidence="4 11" id="KW-0418">Kinase</keyword>
<keyword evidence="3 7" id="KW-0547">Nucleotide-binding</keyword>
<accession>A0A2J7ZYF0</accession>
<keyword evidence="12" id="KW-1185">Reference proteome</keyword>
<comment type="caution">
    <text evidence="11">The sequence shown here is derived from an EMBL/GenBank/DDBJ whole genome shotgun (WGS) entry which is preliminary data.</text>
</comment>
<dbReference type="GO" id="GO:0005524">
    <property type="term" value="F:ATP binding"/>
    <property type="evidence" value="ECO:0007669"/>
    <property type="project" value="UniProtKB-KW"/>
</dbReference>
<name>A0A2J7ZYF0_9CHLO</name>
<dbReference type="InterPro" id="IPR011009">
    <property type="entry name" value="Kinase-like_dom_sf"/>
</dbReference>
<evidence type="ECO:0000256" key="1">
    <source>
        <dbReference type="ARBA" id="ARBA00022527"/>
    </source>
</evidence>
<dbReference type="AlphaFoldDB" id="A0A2J7ZYF0"/>
<keyword evidence="5 7" id="KW-0067">ATP-binding</keyword>
<evidence type="ECO:0000256" key="7">
    <source>
        <dbReference type="PIRSR" id="PIRSR630616-2"/>
    </source>
</evidence>
<dbReference type="SUPFAM" id="SSF56112">
    <property type="entry name" value="Protein kinase-like (PK-like)"/>
    <property type="match status" value="1"/>
</dbReference>
<dbReference type="PROSITE" id="PS50011">
    <property type="entry name" value="PROTEIN_KINASE_DOM"/>
    <property type="match status" value="1"/>
</dbReference>
<feature type="binding site" evidence="7">
    <location>
        <begin position="241"/>
        <end position="243"/>
    </location>
    <ligand>
        <name>ATP</name>
        <dbReference type="ChEBI" id="CHEBI:30616"/>
    </ligand>
</feature>
<dbReference type="FunFam" id="1.10.510.10:FF:000813">
    <property type="entry name" value="Aurora-like kinase"/>
    <property type="match status" value="1"/>
</dbReference>
<feature type="non-terminal residue" evidence="11">
    <location>
        <position position="1"/>
    </location>
</feature>
<dbReference type="InterPro" id="IPR008271">
    <property type="entry name" value="Ser/Thr_kinase_AS"/>
</dbReference>
<evidence type="ECO:0000256" key="9">
    <source>
        <dbReference type="SAM" id="MobiDB-lite"/>
    </source>
</evidence>
<gene>
    <name evidence="11" type="ORF">TSOC_008479</name>
</gene>
<feature type="region of interest" description="Disordered" evidence="9">
    <location>
        <begin position="102"/>
        <end position="131"/>
    </location>
</feature>
<dbReference type="PROSITE" id="PS00108">
    <property type="entry name" value="PROTEIN_KINASE_ST"/>
    <property type="match status" value="1"/>
</dbReference>
<reference evidence="11 12" key="1">
    <citation type="journal article" date="2017" name="Mol. Biol. Evol.">
        <title>The 4-celled Tetrabaena socialis nuclear genome reveals the essential components for genetic control of cell number at the origin of multicellularity in the volvocine lineage.</title>
        <authorList>
            <person name="Featherston J."/>
            <person name="Arakaki Y."/>
            <person name="Hanschen E.R."/>
            <person name="Ferris P.J."/>
            <person name="Michod R.E."/>
            <person name="Olson B.J.S.C."/>
            <person name="Nozaki H."/>
            <person name="Durand P.M."/>
        </authorList>
    </citation>
    <scope>NUCLEOTIDE SEQUENCE [LARGE SCALE GENOMIC DNA]</scope>
    <source>
        <strain evidence="11 12">NIES-571</strain>
    </source>
</reference>
<dbReference type="GO" id="GO:0004674">
    <property type="term" value="F:protein serine/threonine kinase activity"/>
    <property type="evidence" value="ECO:0007669"/>
    <property type="project" value="UniProtKB-KW"/>
</dbReference>
<dbReference type="OrthoDB" id="377346at2759"/>
<feature type="region of interest" description="Disordered" evidence="9">
    <location>
        <begin position="492"/>
        <end position="589"/>
    </location>
</feature>
<organism evidence="11 12">
    <name type="scientific">Tetrabaena socialis</name>
    <dbReference type="NCBI Taxonomy" id="47790"/>
    <lineage>
        <taxon>Eukaryota</taxon>
        <taxon>Viridiplantae</taxon>
        <taxon>Chlorophyta</taxon>
        <taxon>core chlorophytes</taxon>
        <taxon>Chlorophyceae</taxon>
        <taxon>CS clade</taxon>
        <taxon>Chlamydomonadales</taxon>
        <taxon>Tetrabaenaceae</taxon>
        <taxon>Tetrabaena</taxon>
    </lineage>
</organism>
<feature type="cross-link" description="Glycyl lysine isopeptide (Lys-Gly) (interchain with G-Cter in SUMO2)" evidence="8">
    <location>
        <position position="290"/>
    </location>
</feature>
<dbReference type="SMART" id="SM00220">
    <property type="entry name" value="S_TKc"/>
    <property type="match status" value="1"/>
</dbReference>
<evidence type="ECO:0000256" key="6">
    <source>
        <dbReference type="PIRSR" id="PIRSR630616-1"/>
    </source>
</evidence>
<proteinExistence type="predicted"/>
<protein>
    <submittedName>
        <fullName evidence="11">Aurora kinase A</fullName>
    </submittedName>
</protein>
<dbReference type="PANTHER" id="PTHR24350">
    <property type="entry name" value="SERINE/THREONINE-PROTEIN KINASE IAL-RELATED"/>
    <property type="match status" value="1"/>
</dbReference>
<dbReference type="Proteomes" id="UP000236333">
    <property type="component" value="Unassembled WGS sequence"/>
</dbReference>
<dbReference type="Pfam" id="PF00069">
    <property type="entry name" value="Pkinase"/>
    <property type="match status" value="1"/>
</dbReference>
<evidence type="ECO:0000256" key="3">
    <source>
        <dbReference type="ARBA" id="ARBA00022741"/>
    </source>
</evidence>
<feature type="active site" description="Proton acceptor" evidence="6">
    <location>
        <position position="288"/>
    </location>
</feature>
<keyword evidence="1" id="KW-0723">Serine/threonine-protein kinase</keyword>
<evidence type="ECO:0000256" key="5">
    <source>
        <dbReference type="ARBA" id="ARBA00022840"/>
    </source>
</evidence>
<evidence type="ECO:0000259" key="10">
    <source>
        <dbReference type="PROSITE" id="PS50011"/>
    </source>
</evidence>
<dbReference type="EMBL" id="PGGS01000317">
    <property type="protein sequence ID" value="PNH05299.1"/>
    <property type="molecule type" value="Genomic_DNA"/>
</dbReference>
<evidence type="ECO:0000313" key="12">
    <source>
        <dbReference type="Proteomes" id="UP000236333"/>
    </source>
</evidence>
<feature type="binding site" evidence="7">
    <location>
        <position position="306"/>
    </location>
    <ligand>
        <name>ATP</name>
        <dbReference type="ChEBI" id="CHEBI:30616"/>
    </ligand>
</feature>
<dbReference type="Gene3D" id="1.10.510.10">
    <property type="entry name" value="Transferase(Phosphotransferase) domain 1"/>
    <property type="match status" value="1"/>
</dbReference>
<evidence type="ECO:0000256" key="4">
    <source>
        <dbReference type="ARBA" id="ARBA00022777"/>
    </source>
</evidence>